<keyword evidence="4" id="KW-0862">Zinc</keyword>
<dbReference type="Pfam" id="PF00194">
    <property type="entry name" value="Carb_anhydrase"/>
    <property type="match status" value="1"/>
</dbReference>
<evidence type="ECO:0000256" key="7">
    <source>
        <dbReference type="SAM" id="SignalP"/>
    </source>
</evidence>
<evidence type="ECO:0000256" key="5">
    <source>
        <dbReference type="ARBA" id="ARBA00023239"/>
    </source>
</evidence>
<gene>
    <name evidence="9" type="ORF">H8792_003170</name>
</gene>
<evidence type="ECO:0000313" key="9">
    <source>
        <dbReference type="EMBL" id="MBF6057333.1"/>
    </source>
</evidence>
<name>A0ABS0BU15_9GAMM</name>
<dbReference type="PANTHER" id="PTHR18952">
    <property type="entry name" value="CARBONIC ANHYDRASE"/>
    <property type="match status" value="1"/>
</dbReference>
<dbReference type="Gene3D" id="3.10.200.10">
    <property type="entry name" value="Alpha carbonic anhydrase"/>
    <property type="match status" value="1"/>
</dbReference>
<dbReference type="SMART" id="SM01057">
    <property type="entry name" value="Carb_anhydrase"/>
    <property type="match status" value="1"/>
</dbReference>
<dbReference type="InterPro" id="IPR041891">
    <property type="entry name" value="Alpha_CA_prokaryot-like"/>
</dbReference>
<dbReference type="CDD" id="cd03124">
    <property type="entry name" value="alpha_CA_prokaryotic_like"/>
    <property type="match status" value="1"/>
</dbReference>
<dbReference type="EC" id="4.2.1.1" evidence="2"/>
<keyword evidence="3" id="KW-0479">Metal-binding</keyword>
<evidence type="ECO:0000259" key="8">
    <source>
        <dbReference type="PROSITE" id="PS51144"/>
    </source>
</evidence>
<evidence type="ECO:0000256" key="2">
    <source>
        <dbReference type="ARBA" id="ARBA00012925"/>
    </source>
</evidence>
<dbReference type="PANTHER" id="PTHR18952:SF265">
    <property type="entry name" value="CARBONIC ANHYDRASE"/>
    <property type="match status" value="1"/>
</dbReference>
<feature type="domain" description="Alpha-carbonic anhydrase" evidence="8">
    <location>
        <begin position="96"/>
        <end position="323"/>
    </location>
</feature>
<proteinExistence type="inferred from homology"/>
<keyword evidence="5" id="KW-0456">Lyase</keyword>
<keyword evidence="10" id="KW-1185">Reference proteome</keyword>
<feature type="signal peptide" evidence="7">
    <location>
        <begin position="1"/>
        <end position="24"/>
    </location>
</feature>
<evidence type="ECO:0000256" key="3">
    <source>
        <dbReference type="ARBA" id="ARBA00022723"/>
    </source>
</evidence>
<evidence type="ECO:0000313" key="10">
    <source>
        <dbReference type="Proteomes" id="UP001193680"/>
    </source>
</evidence>
<organism evidence="9 10">
    <name type="scientific">Thiomicrorhabdus heinhorstiae</name>
    <dbReference type="NCBI Taxonomy" id="2748010"/>
    <lineage>
        <taxon>Bacteria</taxon>
        <taxon>Pseudomonadati</taxon>
        <taxon>Pseudomonadota</taxon>
        <taxon>Gammaproteobacteria</taxon>
        <taxon>Thiotrichales</taxon>
        <taxon>Piscirickettsiaceae</taxon>
        <taxon>Thiomicrorhabdus</taxon>
    </lineage>
</organism>
<comment type="caution">
    <text evidence="9">The sequence shown here is derived from an EMBL/GenBank/DDBJ whole genome shotgun (WGS) entry which is preliminary data.</text>
</comment>
<reference evidence="9 10" key="2">
    <citation type="submission" date="2020-11" db="EMBL/GenBank/DDBJ databases">
        <title>Sulfur oxidizing isolate from Hospital Hole Sinkhole.</title>
        <authorList>
            <person name="Scott K.M."/>
        </authorList>
    </citation>
    <scope>NUCLEOTIDE SEQUENCE [LARGE SCALE GENOMIC DNA]</scope>
    <source>
        <strain evidence="9 10">HH1</strain>
    </source>
</reference>
<evidence type="ECO:0000256" key="1">
    <source>
        <dbReference type="ARBA" id="ARBA00010718"/>
    </source>
</evidence>
<dbReference type="Proteomes" id="UP001193680">
    <property type="component" value="Unassembled WGS sequence"/>
</dbReference>
<accession>A0ABS0BU15</accession>
<sequence>MSFRSLSVFVFLTVVLLSPQSVFAGDIDEPLVDLKSEIERLKQHEGGDMPPVDNADSAKSKVPPVEVKQLKPSNQAKKVSTPRVVKSVKPIPSAEDRWSYSGSAAPQNWGKLSEDFRLCSQGKNQSPIDLNSELAIGSQNLPSLNVHYPPVPMRLDKDSRSLTLSLEPGALMSLGSQNFQLQAISLHTPSEHSLEGQFFPAEMQFWHRSASGELLAAAVFMDIGVYNANLDALLSATAKNDLQMMKNLPAGLVKPLEWLPGITEYYRYNGSMTTPPCSEGVNWVVFKQPIQASVEQIARLQVLIGENARPIQALHSRLPIRSWLQGEAQSLPYEYY</sequence>
<keyword evidence="7" id="KW-0732">Signal</keyword>
<feature type="chain" id="PRO_5046935272" description="carbonic anhydrase" evidence="7">
    <location>
        <begin position="25"/>
        <end position="336"/>
    </location>
</feature>
<protein>
    <recommendedName>
        <fullName evidence="2">carbonic anhydrase</fullName>
        <ecNumber evidence="2">4.2.1.1</ecNumber>
    </recommendedName>
</protein>
<dbReference type="PROSITE" id="PS51144">
    <property type="entry name" value="ALPHA_CA_2"/>
    <property type="match status" value="1"/>
</dbReference>
<comment type="similarity">
    <text evidence="1">Belongs to the alpha-carbonic anhydrase family.</text>
</comment>
<dbReference type="EMBL" id="JACBGI020000003">
    <property type="protein sequence ID" value="MBF6057333.1"/>
    <property type="molecule type" value="Genomic_DNA"/>
</dbReference>
<dbReference type="InterPro" id="IPR023561">
    <property type="entry name" value="Carbonic_anhydrase_a-class"/>
</dbReference>
<dbReference type="InterPro" id="IPR001148">
    <property type="entry name" value="CA_dom"/>
</dbReference>
<dbReference type="SUPFAM" id="SSF51069">
    <property type="entry name" value="Carbonic anhydrase"/>
    <property type="match status" value="1"/>
</dbReference>
<evidence type="ECO:0000256" key="6">
    <source>
        <dbReference type="ARBA" id="ARBA00048348"/>
    </source>
</evidence>
<evidence type="ECO:0000256" key="4">
    <source>
        <dbReference type="ARBA" id="ARBA00022833"/>
    </source>
</evidence>
<dbReference type="RefSeq" id="WP_185977485.1">
    <property type="nucleotide sequence ID" value="NZ_JACBGI020000003.1"/>
</dbReference>
<dbReference type="InterPro" id="IPR036398">
    <property type="entry name" value="CA_dom_sf"/>
</dbReference>
<comment type="catalytic activity">
    <reaction evidence="6">
        <text>hydrogencarbonate + H(+) = CO2 + H2O</text>
        <dbReference type="Rhea" id="RHEA:10748"/>
        <dbReference type="ChEBI" id="CHEBI:15377"/>
        <dbReference type="ChEBI" id="CHEBI:15378"/>
        <dbReference type="ChEBI" id="CHEBI:16526"/>
        <dbReference type="ChEBI" id="CHEBI:17544"/>
        <dbReference type="EC" id="4.2.1.1"/>
    </reaction>
</comment>
<reference evidence="9 10" key="1">
    <citation type="submission" date="2020-06" db="EMBL/GenBank/DDBJ databases">
        <authorList>
            <person name="Scott K."/>
        </authorList>
    </citation>
    <scope>NUCLEOTIDE SEQUENCE [LARGE SCALE GENOMIC DNA]</scope>
    <source>
        <strain evidence="9 10">HH1</strain>
    </source>
</reference>